<accession>A0ABS5LAH8</accession>
<dbReference type="InterPro" id="IPR041498">
    <property type="entry name" value="Big_6"/>
</dbReference>
<dbReference type="RefSeq" id="WP_211556077.1">
    <property type="nucleotide sequence ID" value="NZ_JAGVRK010000001.1"/>
</dbReference>
<reference evidence="3 4" key="1">
    <citation type="submission" date="2021-04" db="EMBL/GenBank/DDBJ databases">
        <title>Metabacillus sp. strain KIGAM252 whole genome sequence.</title>
        <authorList>
            <person name="Seo M.-J."/>
            <person name="Cho E.-S."/>
            <person name="Hwang C.Y."/>
            <person name="Yoon D.J."/>
        </authorList>
    </citation>
    <scope>NUCLEOTIDE SEQUENCE [LARGE SCALE GENOMIC DNA]</scope>
    <source>
        <strain evidence="3 4">KIGAM252</strain>
    </source>
</reference>
<keyword evidence="4" id="KW-1185">Reference proteome</keyword>
<dbReference type="Gene3D" id="2.60.120.380">
    <property type="match status" value="1"/>
</dbReference>
<feature type="chain" id="PRO_5045049534" description="Bacterial Ig domain-containing protein" evidence="1">
    <location>
        <begin position="28"/>
        <end position="368"/>
    </location>
</feature>
<dbReference type="Gene3D" id="2.60.40.10">
    <property type="entry name" value="Immunoglobulins"/>
    <property type="match status" value="2"/>
</dbReference>
<dbReference type="SUPFAM" id="SSF89260">
    <property type="entry name" value="Collagen-binding domain"/>
    <property type="match status" value="1"/>
</dbReference>
<evidence type="ECO:0000313" key="4">
    <source>
        <dbReference type="Proteomes" id="UP000682403"/>
    </source>
</evidence>
<evidence type="ECO:0000313" key="3">
    <source>
        <dbReference type="EMBL" id="MBS2967548.1"/>
    </source>
</evidence>
<feature type="domain" description="Bacterial Ig" evidence="2">
    <location>
        <begin position="289"/>
        <end position="359"/>
    </location>
</feature>
<feature type="signal peptide" evidence="1">
    <location>
        <begin position="1"/>
        <end position="27"/>
    </location>
</feature>
<evidence type="ECO:0000259" key="2">
    <source>
        <dbReference type="Pfam" id="PF17936"/>
    </source>
</evidence>
<keyword evidence="1" id="KW-0732">Signal</keyword>
<protein>
    <recommendedName>
        <fullName evidence="2">Bacterial Ig domain-containing protein</fullName>
    </recommendedName>
</protein>
<dbReference type="InterPro" id="IPR013783">
    <property type="entry name" value="Ig-like_fold"/>
</dbReference>
<name>A0ABS5LAH8_9BACI</name>
<gene>
    <name evidence="3" type="ORF">J9317_02015</name>
</gene>
<dbReference type="Proteomes" id="UP000682403">
    <property type="component" value="Unassembled WGS sequence"/>
</dbReference>
<feature type="domain" description="Bacterial Ig" evidence="2">
    <location>
        <begin position="207"/>
        <end position="286"/>
    </location>
</feature>
<organism evidence="3 4">
    <name type="scientific">Metabacillus flavus</name>
    <dbReference type="NCBI Taxonomy" id="2823519"/>
    <lineage>
        <taxon>Bacteria</taxon>
        <taxon>Bacillati</taxon>
        <taxon>Bacillota</taxon>
        <taxon>Bacilli</taxon>
        <taxon>Bacillales</taxon>
        <taxon>Bacillaceae</taxon>
        <taxon>Metabacillus</taxon>
    </lineage>
</organism>
<comment type="caution">
    <text evidence="3">The sequence shown here is derived from an EMBL/GenBank/DDBJ whole genome shotgun (WGS) entry which is preliminary data.</text>
</comment>
<dbReference type="EMBL" id="JAGVRK010000001">
    <property type="protein sequence ID" value="MBS2967548.1"/>
    <property type="molecule type" value="Genomic_DNA"/>
</dbReference>
<proteinExistence type="predicted"/>
<sequence length="368" mass="39865">MFIKKTGKILMLSLLAASILVPVSVSAASTATNNDYTKLKEDFSARYKNKLNISPDNSLKSVNFGMKFNRLAANDENQIIETEPNDYIESAERLPLNAYGLGMLSGYDIDVWRIDLPRDGKVMAAIASGYNGVYGTDAVLVLSDSADTAIYPMDMTQDEETGAKGFVFELEAGTYYIHAFDYNQSYESGTYAVTTAYVDNSGDTTPPSRPRVNKVDDNDRVITGIAEANSNIGVFVNGELYAANYANASGKFSVAIKPIKAGSRVEVFAMDASDNVSAPAGLFVADKTPPGLAVNKVLTKHKVITGKTERGSTVVLKQKNKVVGKGKVDSRGNFKIAIKAQKSGTKFDVATTDKYKNERKVTITVMKK</sequence>
<dbReference type="Pfam" id="PF17936">
    <property type="entry name" value="Big_6"/>
    <property type="match status" value="2"/>
</dbReference>
<evidence type="ECO:0000256" key="1">
    <source>
        <dbReference type="SAM" id="SignalP"/>
    </source>
</evidence>